<dbReference type="InterPro" id="IPR036388">
    <property type="entry name" value="WH-like_DNA-bd_sf"/>
</dbReference>
<proteinExistence type="predicted"/>
<name>A0A3D9L5M5_MARFU</name>
<dbReference type="EMBL" id="QREG01000003">
    <property type="protein sequence ID" value="REE01487.1"/>
    <property type="molecule type" value="Genomic_DNA"/>
</dbReference>
<keyword evidence="2" id="KW-1133">Transmembrane helix</keyword>
<dbReference type="Proteomes" id="UP000256779">
    <property type="component" value="Unassembled WGS sequence"/>
</dbReference>
<dbReference type="AlphaFoldDB" id="A0A3D9L5M5"/>
<sequence>MWSAMRNLAVVLFLSVSCLEAQDLTVDSLIQQEQYQDAKAYCESVLVENVEEINTAFYMSRLGDIYYYLGDLRQSLRYYLQAAEDDQMASPLNDNLRQETYSYLGFVYRELGLDQEAEHYINESLQLARQLHDTVEQAIAFYNLGTVMLQQGAIDSAMYMLQQAYEIDVARKDTAAIGFDLTLMGSAMMKTGNPEKAIKHYRESIELLLVSSGNYNSMAKRCSMLAQAYMANAEWDSAQAYVEKALAIYSEGSDSVHIAQQWITLGQLTNLQQRHSVALDYANQALNVLEHYPRGLNTLKANEVRFQAYQGLGKLQSALGVNDQSLELAVQLGLIEQVRDAYLDRSELLERMQNHKEALSAYKMAQQYSDSLAQMERDRVAEAMRVRYDAEKVASENQVLLLENTVAKNRIARRESEMRLLVAIGVVVLLLITGGAWLVVSRSRMKEKLLIAEVNELRARIRGILDFKPEQVGVAKEQINESLEETLSDREFEILNLVLSNKSNGQIAEELFVSINTVKFHLKNIYTKLGVSNRKEALKFVVQVSS</sequence>
<reference evidence="5 6" key="1">
    <citation type="submission" date="2018-07" db="EMBL/GenBank/DDBJ databases">
        <title>Genomic Encyclopedia of Type Strains, Phase IV (KMG-IV): sequencing the most valuable type-strain genomes for metagenomic binning, comparative biology and taxonomic classification.</title>
        <authorList>
            <person name="Goeker M."/>
        </authorList>
    </citation>
    <scope>NUCLEOTIDE SEQUENCE [LARGE SCALE GENOMIC DNA]</scope>
    <source>
        <strain evidence="5 6">DSM 4134</strain>
    </source>
</reference>
<dbReference type="Gene3D" id="1.10.10.10">
    <property type="entry name" value="Winged helix-like DNA-binding domain superfamily/Winged helix DNA-binding domain"/>
    <property type="match status" value="1"/>
</dbReference>
<dbReference type="OrthoDB" id="9807565at2"/>
<protein>
    <submittedName>
        <fullName evidence="5">Tetratricopeptide repeat protein</fullName>
    </submittedName>
</protein>
<feature type="signal peptide" evidence="3">
    <location>
        <begin position="1"/>
        <end position="21"/>
    </location>
</feature>
<evidence type="ECO:0000313" key="6">
    <source>
        <dbReference type="Proteomes" id="UP000256779"/>
    </source>
</evidence>
<dbReference type="PROSITE" id="PS50005">
    <property type="entry name" value="TPR"/>
    <property type="match status" value="1"/>
</dbReference>
<evidence type="ECO:0000256" key="3">
    <source>
        <dbReference type="SAM" id="SignalP"/>
    </source>
</evidence>
<dbReference type="SUPFAM" id="SSF46894">
    <property type="entry name" value="C-terminal effector domain of the bipartite response regulators"/>
    <property type="match status" value="1"/>
</dbReference>
<evidence type="ECO:0000313" key="5">
    <source>
        <dbReference type="EMBL" id="REE01487.1"/>
    </source>
</evidence>
<gene>
    <name evidence="5" type="ORF">C7460_1033</name>
</gene>
<feature type="transmembrane region" description="Helical" evidence="2">
    <location>
        <begin position="420"/>
        <end position="440"/>
    </location>
</feature>
<dbReference type="Pfam" id="PF00196">
    <property type="entry name" value="GerE"/>
    <property type="match status" value="1"/>
</dbReference>
<dbReference type="GO" id="GO:0003677">
    <property type="term" value="F:DNA binding"/>
    <property type="evidence" value="ECO:0007669"/>
    <property type="project" value="InterPro"/>
</dbReference>
<dbReference type="SUPFAM" id="SSF48452">
    <property type="entry name" value="TPR-like"/>
    <property type="match status" value="3"/>
</dbReference>
<comment type="caution">
    <text evidence="5">The sequence shown here is derived from an EMBL/GenBank/DDBJ whole genome shotgun (WGS) entry which is preliminary data.</text>
</comment>
<evidence type="ECO:0000256" key="1">
    <source>
        <dbReference type="PROSITE-ProRule" id="PRU00339"/>
    </source>
</evidence>
<keyword evidence="3" id="KW-0732">Signal</keyword>
<dbReference type="InterPro" id="IPR000792">
    <property type="entry name" value="Tscrpt_reg_LuxR_C"/>
</dbReference>
<dbReference type="InterPro" id="IPR011990">
    <property type="entry name" value="TPR-like_helical_dom_sf"/>
</dbReference>
<dbReference type="PROSITE" id="PS50043">
    <property type="entry name" value="HTH_LUXR_2"/>
    <property type="match status" value="1"/>
</dbReference>
<keyword evidence="1" id="KW-0802">TPR repeat</keyword>
<keyword evidence="2" id="KW-0812">Transmembrane</keyword>
<keyword evidence="2" id="KW-0472">Membrane</keyword>
<dbReference type="Pfam" id="PF13424">
    <property type="entry name" value="TPR_12"/>
    <property type="match status" value="2"/>
</dbReference>
<dbReference type="SMART" id="SM00421">
    <property type="entry name" value="HTH_LUXR"/>
    <property type="match status" value="1"/>
</dbReference>
<dbReference type="CDD" id="cd06170">
    <property type="entry name" value="LuxR_C_like"/>
    <property type="match status" value="1"/>
</dbReference>
<evidence type="ECO:0000256" key="2">
    <source>
        <dbReference type="SAM" id="Phobius"/>
    </source>
</evidence>
<dbReference type="InterPro" id="IPR016032">
    <property type="entry name" value="Sig_transdc_resp-reg_C-effctor"/>
</dbReference>
<feature type="repeat" description="TPR" evidence="1">
    <location>
        <begin position="138"/>
        <end position="171"/>
    </location>
</feature>
<dbReference type="PANTHER" id="PTHR10098">
    <property type="entry name" value="RAPSYN-RELATED"/>
    <property type="match status" value="1"/>
</dbReference>
<dbReference type="SMART" id="SM00028">
    <property type="entry name" value="TPR"/>
    <property type="match status" value="7"/>
</dbReference>
<dbReference type="PROSITE" id="PS51257">
    <property type="entry name" value="PROKAR_LIPOPROTEIN"/>
    <property type="match status" value="1"/>
</dbReference>
<dbReference type="InterPro" id="IPR019734">
    <property type="entry name" value="TPR_rpt"/>
</dbReference>
<evidence type="ECO:0000259" key="4">
    <source>
        <dbReference type="PROSITE" id="PS50043"/>
    </source>
</evidence>
<dbReference type="Gene3D" id="1.25.40.10">
    <property type="entry name" value="Tetratricopeptide repeat domain"/>
    <property type="match status" value="1"/>
</dbReference>
<feature type="chain" id="PRO_5017633554" evidence="3">
    <location>
        <begin position="22"/>
        <end position="546"/>
    </location>
</feature>
<organism evidence="5 6">
    <name type="scientific">Marinoscillum furvescens DSM 4134</name>
    <dbReference type="NCBI Taxonomy" id="1122208"/>
    <lineage>
        <taxon>Bacteria</taxon>
        <taxon>Pseudomonadati</taxon>
        <taxon>Bacteroidota</taxon>
        <taxon>Cytophagia</taxon>
        <taxon>Cytophagales</taxon>
        <taxon>Reichenbachiellaceae</taxon>
        <taxon>Marinoscillum</taxon>
    </lineage>
</organism>
<keyword evidence="6" id="KW-1185">Reference proteome</keyword>
<accession>A0A3D9L5M5</accession>
<dbReference type="GO" id="GO:0006355">
    <property type="term" value="P:regulation of DNA-templated transcription"/>
    <property type="evidence" value="ECO:0007669"/>
    <property type="project" value="InterPro"/>
</dbReference>
<dbReference type="PRINTS" id="PR00038">
    <property type="entry name" value="HTHLUXR"/>
</dbReference>
<feature type="domain" description="HTH luxR-type" evidence="4">
    <location>
        <begin position="480"/>
        <end position="545"/>
    </location>
</feature>